<dbReference type="NCBIfam" id="TIGR00879">
    <property type="entry name" value="SP"/>
    <property type="match status" value="1"/>
</dbReference>
<feature type="transmembrane region" description="Helical" evidence="9">
    <location>
        <begin position="351"/>
        <end position="376"/>
    </location>
</feature>
<keyword evidence="12" id="KW-1185">Reference proteome</keyword>
<comment type="similarity">
    <text evidence="2 8">Belongs to the major facilitator superfamily. Sugar transporter (TC 2.A.1.1) family.</text>
</comment>
<keyword evidence="6 9" id="KW-0472">Membrane</keyword>
<dbReference type="FunFam" id="1.20.1250.20:FF:000078">
    <property type="entry name" value="MFS maltose transporter, putative"/>
    <property type="match status" value="1"/>
</dbReference>
<dbReference type="PRINTS" id="PR00171">
    <property type="entry name" value="SUGRTRNSPORT"/>
</dbReference>
<dbReference type="GO" id="GO:0016020">
    <property type="term" value="C:membrane"/>
    <property type="evidence" value="ECO:0007669"/>
    <property type="project" value="UniProtKB-SubCell"/>
</dbReference>
<sequence length="544" mass="58565">MAGGPSGTAEGVSNASLAWAVIMSAFAAFGGILFGYDTGTIGGVIAMQDWLNVFGQFDPTHVLGKDTNGMYLQTSDKSLVVSILSAGTFFGALLAFPMGQYVGRKWGIVASCVVFALGVGLQLDTKWTTFVVGRVIAGLGVGLVSCLVPMYQSECSPKNIRGLIVGLYQLAITIGALLAAIVLNSTKGENSHSAWRTPIAVQFAWAGILGGGMMLLPESPRYLLQRGHVDKARRALARLTNRPADSAEVDAECTEITLALEEERAIGSGSYADCFKNTELRSGLRTWTGIMLQGWQQLTGINFIFYYGTTFFTSAGIKNPFIITIIADVVNTVMTIVGINMIDRVGRRRLLLIGAVGMMVCEYIVAIVGVTAGHIAADGSVNIDAQRVLIAFVCFYIAFFATSWGPVAWVVTGEIFPLNIRAKGMSLSVASNWLWNFGIGYATPYLVDVSTKGQPNGVATAGLGVKVFFIWGSTCLGCLVFTYFFIPETKGLSLEQIDLLYKESSIINSNKYRKQMIAQNETFVHHDKVTASHDESSVDRAEKA</sequence>
<evidence type="ECO:0000256" key="6">
    <source>
        <dbReference type="ARBA" id="ARBA00023136"/>
    </source>
</evidence>
<dbReference type="PROSITE" id="PS00216">
    <property type="entry name" value="SUGAR_TRANSPORT_1"/>
    <property type="match status" value="1"/>
</dbReference>
<organism evidence="11 12">
    <name type="scientific">Mycena albidolilacea</name>
    <dbReference type="NCBI Taxonomy" id="1033008"/>
    <lineage>
        <taxon>Eukaryota</taxon>
        <taxon>Fungi</taxon>
        <taxon>Dikarya</taxon>
        <taxon>Basidiomycota</taxon>
        <taxon>Agaricomycotina</taxon>
        <taxon>Agaricomycetes</taxon>
        <taxon>Agaricomycetidae</taxon>
        <taxon>Agaricales</taxon>
        <taxon>Marasmiineae</taxon>
        <taxon>Mycenaceae</taxon>
        <taxon>Mycena</taxon>
    </lineage>
</organism>
<feature type="transmembrane region" description="Helical" evidence="9">
    <location>
        <begin position="424"/>
        <end position="447"/>
    </location>
</feature>
<dbReference type="CDD" id="cd17356">
    <property type="entry name" value="MFS_HXT"/>
    <property type="match status" value="1"/>
</dbReference>
<feature type="transmembrane region" description="Helical" evidence="9">
    <location>
        <begin position="321"/>
        <end position="339"/>
    </location>
</feature>
<dbReference type="EMBL" id="JARIHO010000001">
    <property type="protein sequence ID" value="KAJ7367547.1"/>
    <property type="molecule type" value="Genomic_DNA"/>
</dbReference>
<comment type="catalytic activity">
    <reaction evidence="7">
        <text>myo-inositol(out) + H(+)(out) = myo-inositol(in) + H(+)(in)</text>
        <dbReference type="Rhea" id="RHEA:60364"/>
        <dbReference type="ChEBI" id="CHEBI:15378"/>
        <dbReference type="ChEBI" id="CHEBI:17268"/>
    </reaction>
</comment>
<keyword evidence="5 9" id="KW-1133">Transmembrane helix</keyword>
<feature type="transmembrane region" description="Helical" evidence="9">
    <location>
        <begin position="12"/>
        <end position="34"/>
    </location>
</feature>
<evidence type="ECO:0000256" key="3">
    <source>
        <dbReference type="ARBA" id="ARBA00022448"/>
    </source>
</evidence>
<evidence type="ECO:0000256" key="9">
    <source>
        <dbReference type="SAM" id="Phobius"/>
    </source>
</evidence>
<evidence type="ECO:0000256" key="5">
    <source>
        <dbReference type="ARBA" id="ARBA00022989"/>
    </source>
</evidence>
<dbReference type="InterPro" id="IPR036259">
    <property type="entry name" value="MFS_trans_sf"/>
</dbReference>
<feature type="transmembrane region" description="Helical" evidence="9">
    <location>
        <begin position="467"/>
        <end position="486"/>
    </location>
</feature>
<feature type="transmembrane region" description="Helical" evidence="9">
    <location>
        <begin position="129"/>
        <end position="151"/>
    </location>
</feature>
<evidence type="ECO:0000256" key="7">
    <source>
        <dbReference type="ARBA" id="ARBA00049119"/>
    </source>
</evidence>
<dbReference type="InterPro" id="IPR005829">
    <property type="entry name" value="Sugar_transporter_CS"/>
</dbReference>
<dbReference type="InterPro" id="IPR005828">
    <property type="entry name" value="MFS_sugar_transport-like"/>
</dbReference>
<dbReference type="GO" id="GO:0005351">
    <property type="term" value="F:carbohydrate:proton symporter activity"/>
    <property type="evidence" value="ECO:0007669"/>
    <property type="project" value="TreeGrafter"/>
</dbReference>
<feature type="transmembrane region" description="Helical" evidence="9">
    <location>
        <begin position="388"/>
        <end position="412"/>
    </location>
</feature>
<keyword evidence="3 8" id="KW-0813">Transport</keyword>
<evidence type="ECO:0000256" key="4">
    <source>
        <dbReference type="ARBA" id="ARBA00022692"/>
    </source>
</evidence>
<dbReference type="InterPro" id="IPR003663">
    <property type="entry name" value="Sugar/inositol_transpt"/>
</dbReference>
<dbReference type="InterPro" id="IPR020846">
    <property type="entry name" value="MFS_dom"/>
</dbReference>
<dbReference type="AlphaFoldDB" id="A0AAD7ATA5"/>
<dbReference type="PROSITE" id="PS00217">
    <property type="entry name" value="SUGAR_TRANSPORT_2"/>
    <property type="match status" value="1"/>
</dbReference>
<dbReference type="PANTHER" id="PTHR48022:SF17">
    <property type="entry name" value="HEXOSE TRANSPORTER"/>
    <property type="match status" value="1"/>
</dbReference>
<evidence type="ECO:0000259" key="10">
    <source>
        <dbReference type="PROSITE" id="PS50850"/>
    </source>
</evidence>
<dbReference type="PROSITE" id="PS50850">
    <property type="entry name" value="MFS"/>
    <property type="match status" value="1"/>
</dbReference>
<feature type="transmembrane region" description="Helical" evidence="9">
    <location>
        <begin position="79"/>
        <end position="99"/>
    </location>
</feature>
<dbReference type="Pfam" id="PF00083">
    <property type="entry name" value="Sugar_tr"/>
    <property type="match status" value="1"/>
</dbReference>
<dbReference type="PANTHER" id="PTHR48022">
    <property type="entry name" value="PLASTIDIC GLUCOSE TRANSPORTER 4"/>
    <property type="match status" value="1"/>
</dbReference>
<comment type="subcellular location">
    <subcellularLocation>
        <location evidence="1">Membrane</location>
        <topology evidence="1">Multi-pass membrane protein</topology>
    </subcellularLocation>
</comment>
<name>A0AAD7ATA5_9AGAR</name>
<proteinExistence type="inferred from homology"/>
<evidence type="ECO:0000256" key="2">
    <source>
        <dbReference type="ARBA" id="ARBA00010992"/>
    </source>
</evidence>
<feature type="domain" description="Major facilitator superfamily (MFS) profile" evidence="10">
    <location>
        <begin position="23"/>
        <end position="490"/>
    </location>
</feature>
<feature type="transmembrane region" description="Helical" evidence="9">
    <location>
        <begin position="163"/>
        <end position="183"/>
    </location>
</feature>
<dbReference type="SUPFAM" id="SSF103473">
    <property type="entry name" value="MFS general substrate transporter"/>
    <property type="match status" value="1"/>
</dbReference>
<feature type="transmembrane region" description="Helical" evidence="9">
    <location>
        <begin position="290"/>
        <end position="309"/>
    </location>
</feature>
<protein>
    <submittedName>
        <fullName evidence="11">Monosaccharide importer</fullName>
    </submittedName>
</protein>
<dbReference type="Proteomes" id="UP001218218">
    <property type="component" value="Unassembled WGS sequence"/>
</dbReference>
<accession>A0AAD7ATA5</accession>
<keyword evidence="4 9" id="KW-0812">Transmembrane</keyword>
<evidence type="ECO:0000313" key="12">
    <source>
        <dbReference type="Proteomes" id="UP001218218"/>
    </source>
</evidence>
<dbReference type="Gene3D" id="1.20.1250.20">
    <property type="entry name" value="MFS general substrate transporter like domains"/>
    <property type="match status" value="1"/>
</dbReference>
<evidence type="ECO:0000313" key="11">
    <source>
        <dbReference type="EMBL" id="KAJ7367547.1"/>
    </source>
</evidence>
<dbReference type="InterPro" id="IPR050360">
    <property type="entry name" value="MFS_Sugar_Transporters"/>
</dbReference>
<feature type="transmembrane region" description="Helical" evidence="9">
    <location>
        <begin position="106"/>
        <end position="123"/>
    </location>
</feature>
<evidence type="ECO:0000256" key="1">
    <source>
        <dbReference type="ARBA" id="ARBA00004141"/>
    </source>
</evidence>
<evidence type="ECO:0000256" key="8">
    <source>
        <dbReference type="RuleBase" id="RU003346"/>
    </source>
</evidence>
<gene>
    <name evidence="11" type="ORF">DFH08DRAFT_908787</name>
</gene>
<comment type="caution">
    <text evidence="11">The sequence shown here is derived from an EMBL/GenBank/DDBJ whole genome shotgun (WGS) entry which is preliminary data.</text>
</comment>
<reference evidence="11" key="1">
    <citation type="submission" date="2023-03" db="EMBL/GenBank/DDBJ databases">
        <title>Massive genome expansion in bonnet fungi (Mycena s.s.) driven by repeated elements and novel gene families across ecological guilds.</title>
        <authorList>
            <consortium name="Lawrence Berkeley National Laboratory"/>
            <person name="Harder C.B."/>
            <person name="Miyauchi S."/>
            <person name="Viragh M."/>
            <person name="Kuo A."/>
            <person name="Thoen E."/>
            <person name="Andreopoulos B."/>
            <person name="Lu D."/>
            <person name="Skrede I."/>
            <person name="Drula E."/>
            <person name="Henrissat B."/>
            <person name="Morin E."/>
            <person name="Kohler A."/>
            <person name="Barry K."/>
            <person name="LaButti K."/>
            <person name="Morin E."/>
            <person name="Salamov A."/>
            <person name="Lipzen A."/>
            <person name="Mereny Z."/>
            <person name="Hegedus B."/>
            <person name="Baldrian P."/>
            <person name="Stursova M."/>
            <person name="Weitz H."/>
            <person name="Taylor A."/>
            <person name="Grigoriev I.V."/>
            <person name="Nagy L.G."/>
            <person name="Martin F."/>
            <person name="Kauserud H."/>
        </authorList>
    </citation>
    <scope>NUCLEOTIDE SEQUENCE</scope>
    <source>
        <strain evidence="11">CBHHK002</strain>
    </source>
</reference>